<organism evidence="1 2">
    <name type="scientific">Runella defluvii</name>
    <dbReference type="NCBI Taxonomy" id="370973"/>
    <lineage>
        <taxon>Bacteria</taxon>
        <taxon>Pseudomonadati</taxon>
        <taxon>Bacteroidota</taxon>
        <taxon>Cytophagia</taxon>
        <taxon>Cytophagales</taxon>
        <taxon>Spirosomataceae</taxon>
        <taxon>Runella</taxon>
    </lineage>
</organism>
<gene>
    <name evidence="1" type="ORF">FHS57_005003</name>
</gene>
<dbReference type="EMBL" id="JACIBY010000013">
    <property type="protein sequence ID" value="MBB3840982.1"/>
    <property type="molecule type" value="Genomic_DNA"/>
</dbReference>
<sequence length="86" mass="9960">MESTFVLRRDELNTEFIEVIKTLFKNQQELQITVTASHDFGLNEPESADAYWTRLKKAAANVESRTQVVEVSEDELDDMAKRLLQK</sequence>
<comment type="caution">
    <text evidence="1">The sequence shown here is derived from an EMBL/GenBank/DDBJ whole genome shotgun (WGS) entry which is preliminary data.</text>
</comment>
<dbReference type="RefSeq" id="WP_183978324.1">
    <property type="nucleotide sequence ID" value="NZ_JACIBY010000013.1"/>
</dbReference>
<proteinExistence type="predicted"/>
<reference evidence="1 2" key="1">
    <citation type="submission" date="2020-08" db="EMBL/GenBank/DDBJ databases">
        <title>Genomic Encyclopedia of Type Strains, Phase IV (KMG-IV): sequencing the most valuable type-strain genomes for metagenomic binning, comparative biology and taxonomic classification.</title>
        <authorList>
            <person name="Goeker M."/>
        </authorList>
    </citation>
    <scope>NUCLEOTIDE SEQUENCE [LARGE SCALE GENOMIC DNA]</scope>
    <source>
        <strain evidence="1 2">DSM 17976</strain>
    </source>
</reference>
<dbReference type="Proteomes" id="UP000541352">
    <property type="component" value="Unassembled WGS sequence"/>
</dbReference>
<protein>
    <submittedName>
        <fullName evidence="1">Uncharacterized protein</fullName>
    </submittedName>
</protein>
<accession>A0A7W5ZNX9</accession>
<dbReference type="AlphaFoldDB" id="A0A7W5ZNX9"/>
<evidence type="ECO:0000313" key="2">
    <source>
        <dbReference type="Proteomes" id="UP000541352"/>
    </source>
</evidence>
<name>A0A7W5ZNX9_9BACT</name>
<evidence type="ECO:0000313" key="1">
    <source>
        <dbReference type="EMBL" id="MBB3840982.1"/>
    </source>
</evidence>
<keyword evidence="2" id="KW-1185">Reference proteome</keyword>